<gene>
    <name evidence="2" type="ORF">DBV15_08464</name>
</gene>
<evidence type="ECO:0000256" key="1">
    <source>
        <dbReference type="SAM" id="Phobius"/>
    </source>
</evidence>
<organism evidence="2 3">
    <name type="scientific">Temnothorax longispinosus</name>
    <dbReference type="NCBI Taxonomy" id="300112"/>
    <lineage>
        <taxon>Eukaryota</taxon>
        <taxon>Metazoa</taxon>
        <taxon>Ecdysozoa</taxon>
        <taxon>Arthropoda</taxon>
        <taxon>Hexapoda</taxon>
        <taxon>Insecta</taxon>
        <taxon>Pterygota</taxon>
        <taxon>Neoptera</taxon>
        <taxon>Endopterygota</taxon>
        <taxon>Hymenoptera</taxon>
        <taxon>Apocrita</taxon>
        <taxon>Aculeata</taxon>
        <taxon>Formicoidea</taxon>
        <taxon>Formicidae</taxon>
        <taxon>Myrmicinae</taxon>
        <taxon>Temnothorax</taxon>
    </lineage>
</organism>
<name>A0A4V6RGQ8_9HYME</name>
<dbReference type="STRING" id="300112.A0A4V6RGQ8"/>
<proteinExistence type="predicted"/>
<dbReference type="EMBL" id="QBLH01000257">
    <property type="protein sequence ID" value="TGZ56934.1"/>
    <property type="molecule type" value="Genomic_DNA"/>
</dbReference>
<protein>
    <submittedName>
        <fullName evidence="2">Uncharacterized protein</fullName>
    </submittedName>
</protein>
<accession>A0A4V6RGQ8</accession>
<dbReference type="Proteomes" id="UP000310200">
    <property type="component" value="Unassembled WGS sequence"/>
</dbReference>
<sequence length="265" mass="30448">MHIEEKQTVQVIAAPCKLNPISPTVKHERSQRADNSDLCRKILDEPRCISRQNLSLQSMRVINAEKVPNTSSETENLDIGKYDDISTSESNVIQQLEYVSWKYKNPHSVSINSHMDYKKSTHLLENVLKEDEPQEGRAKRSILFNCREYLATHQESYGTPRTEYSFAALIVVMAQATVRSLLALIYVIVNIVPVIQMFSFILRFVLDKIIDIRRTKNVQQITVKLTIFVVQLLSVYVCLIFIFGFIVLPIIQMAIAIVTKFVMRN</sequence>
<feature type="transmembrane region" description="Helical" evidence="1">
    <location>
        <begin position="227"/>
        <end position="258"/>
    </location>
</feature>
<dbReference type="AlphaFoldDB" id="A0A4V6RGQ8"/>
<reference evidence="2 3" key="1">
    <citation type="journal article" date="2019" name="Philos. Trans. R. Soc. Lond., B, Biol. Sci.">
        <title>Ant behaviour and brain gene expression of defending hosts depend on the ecological success of the intruding social parasite.</title>
        <authorList>
            <person name="Kaur R."/>
            <person name="Stoldt M."/>
            <person name="Jongepier E."/>
            <person name="Feldmeyer B."/>
            <person name="Menzel F."/>
            <person name="Bornberg-Bauer E."/>
            <person name="Foitzik S."/>
        </authorList>
    </citation>
    <scope>NUCLEOTIDE SEQUENCE [LARGE SCALE GENOMIC DNA]</scope>
    <source>
        <tissue evidence="2">Whole body</tissue>
    </source>
</reference>
<evidence type="ECO:0000313" key="3">
    <source>
        <dbReference type="Proteomes" id="UP000310200"/>
    </source>
</evidence>
<keyword evidence="3" id="KW-1185">Reference proteome</keyword>
<evidence type="ECO:0000313" key="2">
    <source>
        <dbReference type="EMBL" id="TGZ56934.1"/>
    </source>
</evidence>
<comment type="caution">
    <text evidence="2">The sequence shown here is derived from an EMBL/GenBank/DDBJ whole genome shotgun (WGS) entry which is preliminary data.</text>
</comment>
<keyword evidence="1" id="KW-1133">Transmembrane helix</keyword>
<keyword evidence="1" id="KW-0472">Membrane</keyword>
<feature type="transmembrane region" description="Helical" evidence="1">
    <location>
        <begin position="181"/>
        <end position="206"/>
    </location>
</feature>
<keyword evidence="1" id="KW-0812">Transmembrane</keyword>